<feature type="transmembrane region" description="Helical" evidence="6">
    <location>
        <begin position="46"/>
        <end position="69"/>
    </location>
</feature>
<keyword evidence="3 6" id="KW-1133">Transmembrane helix</keyword>
<evidence type="ECO:0000313" key="8">
    <source>
        <dbReference type="EMBL" id="KAK0636281.1"/>
    </source>
</evidence>
<dbReference type="PANTHER" id="PTHR33048">
    <property type="entry name" value="PTH11-LIKE INTEGRAL MEMBRANE PROTEIN (AFU_ORTHOLOGUE AFUA_5G11245)"/>
    <property type="match status" value="1"/>
</dbReference>
<comment type="similarity">
    <text evidence="5">Belongs to the SAT4 family.</text>
</comment>
<dbReference type="AlphaFoldDB" id="A0AA39XME8"/>
<sequence length="297" mass="34233">MVAHIDDDLWSAVHISSGICIAAATISVILRFFARRRTPHGLGKDDYCLFAGYVCLNVLYAVYIGFLEIDVRWGLGRHVIIVIDIEKYAISTSVCISCYVFGMVCIKLSILLLYHRIFPGRNFRNALLVLAAVIFSWTMAAFFASIFSCYPVRSSWDPTVEGYCIDYGMVTLVIGIFNILIDFTMLAYPMPVLWKLQMATRRKILLSMAFVAGSVACMHRLHRPSILRQKSGINLRLNLGQRLWRDPLGPRDVHRHCRLLHHHLPAAHRAHLWHRQQQLWTQRRRQALSRLVPRFCR</sequence>
<dbReference type="InterPro" id="IPR052337">
    <property type="entry name" value="SAT4-like"/>
</dbReference>
<comment type="subcellular location">
    <subcellularLocation>
        <location evidence="1">Membrane</location>
        <topology evidence="1">Multi-pass membrane protein</topology>
    </subcellularLocation>
</comment>
<evidence type="ECO:0000256" key="3">
    <source>
        <dbReference type="ARBA" id="ARBA00022989"/>
    </source>
</evidence>
<evidence type="ECO:0000256" key="6">
    <source>
        <dbReference type="SAM" id="Phobius"/>
    </source>
</evidence>
<feature type="transmembrane region" description="Helical" evidence="6">
    <location>
        <begin position="12"/>
        <end position="34"/>
    </location>
</feature>
<dbReference type="EMBL" id="JAULSR010000001">
    <property type="protein sequence ID" value="KAK0636281.1"/>
    <property type="molecule type" value="Genomic_DNA"/>
</dbReference>
<feature type="domain" description="Rhodopsin" evidence="7">
    <location>
        <begin position="30"/>
        <end position="229"/>
    </location>
</feature>
<evidence type="ECO:0000259" key="7">
    <source>
        <dbReference type="Pfam" id="PF20684"/>
    </source>
</evidence>
<keyword evidence="2 6" id="KW-0812">Transmembrane</keyword>
<dbReference type="GO" id="GO:0016020">
    <property type="term" value="C:membrane"/>
    <property type="evidence" value="ECO:0007669"/>
    <property type="project" value="UniProtKB-SubCell"/>
</dbReference>
<reference evidence="8" key="1">
    <citation type="submission" date="2023-06" db="EMBL/GenBank/DDBJ databases">
        <title>Genome-scale phylogeny and comparative genomics of the fungal order Sordariales.</title>
        <authorList>
            <consortium name="Lawrence Berkeley National Laboratory"/>
            <person name="Hensen N."/>
            <person name="Bonometti L."/>
            <person name="Westerberg I."/>
            <person name="Brannstrom I.O."/>
            <person name="Guillou S."/>
            <person name="Cros-Aarteil S."/>
            <person name="Calhoun S."/>
            <person name="Haridas S."/>
            <person name="Kuo A."/>
            <person name="Mondo S."/>
            <person name="Pangilinan J."/>
            <person name="Riley R."/>
            <person name="LaButti K."/>
            <person name="Andreopoulos B."/>
            <person name="Lipzen A."/>
            <person name="Chen C."/>
            <person name="Yanf M."/>
            <person name="Daum C."/>
            <person name="Ng V."/>
            <person name="Clum A."/>
            <person name="Steindorff A."/>
            <person name="Ohm R."/>
            <person name="Martin F."/>
            <person name="Silar P."/>
            <person name="Natvig D."/>
            <person name="Lalanne C."/>
            <person name="Gautier V."/>
            <person name="Ament-velasquez S.L."/>
            <person name="Kruys A."/>
            <person name="Hutchinson M.I."/>
            <person name="Powell A.J."/>
            <person name="Barry K."/>
            <person name="Miller A.N."/>
            <person name="Grigoriev I.V."/>
            <person name="Debuchy R."/>
            <person name="Gladieux P."/>
            <person name="Thoren M.H."/>
            <person name="Johannesson H."/>
        </authorList>
    </citation>
    <scope>NUCLEOTIDE SEQUENCE</scope>
    <source>
        <strain evidence="8">SMH3391-2</strain>
    </source>
</reference>
<evidence type="ECO:0000256" key="1">
    <source>
        <dbReference type="ARBA" id="ARBA00004141"/>
    </source>
</evidence>
<feature type="transmembrane region" description="Helical" evidence="6">
    <location>
        <begin position="167"/>
        <end position="192"/>
    </location>
</feature>
<organism evidence="8 9">
    <name type="scientific">Bombardia bombarda</name>
    <dbReference type="NCBI Taxonomy" id="252184"/>
    <lineage>
        <taxon>Eukaryota</taxon>
        <taxon>Fungi</taxon>
        <taxon>Dikarya</taxon>
        <taxon>Ascomycota</taxon>
        <taxon>Pezizomycotina</taxon>
        <taxon>Sordariomycetes</taxon>
        <taxon>Sordariomycetidae</taxon>
        <taxon>Sordariales</taxon>
        <taxon>Lasiosphaeriaceae</taxon>
        <taxon>Bombardia</taxon>
    </lineage>
</organism>
<accession>A0AA39XME8</accession>
<comment type="caution">
    <text evidence="8">The sequence shown here is derived from an EMBL/GenBank/DDBJ whole genome shotgun (WGS) entry which is preliminary data.</text>
</comment>
<evidence type="ECO:0000256" key="2">
    <source>
        <dbReference type="ARBA" id="ARBA00022692"/>
    </source>
</evidence>
<gene>
    <name evidence="8" type="ORF">B0T17DRAFT_74978</name>
</gene>
<keyword evidence="9" id="KW-1185">Reference proteome</keyword>
<keyword evidence="4 6" id="KW-0472">Membrane</keyword>
<dbReference type="InterPro" id="IPR049326">
    <property type="entry name" value="Rhodopsin_dom_fungi"/>
</dbReference>
<dbReference type="Proteomes" id="UP001174934">
    <property type="component" value="Unassembled WGS sequence"/>
</dbReference>
<protein>
    <recommendedName>
        <fullName evidence="7">Rhodopsin domain-containing protein</fullName>
    </recommendedName>
</protein>
<evidence type="ECO:0000256" key="4">
    <source>
        <dbReference type="ARBA" id="ARBA00023136"/>
    </source>
</evidence>
<evidence type="ECO:0000313" key="9">
    <source>
        <dbReference type="Proteomes" id="UP001174934"/>
    </source>
</evidence>
<proteinExistence type="inferred from homology"/>
<dbReference type="Pfam" id="PF20684">
    <property type="entry name" value="Fung_rhodopsin"/>
    <property type="match status" value="1"/>
</dbReference>
<feature type="transmembrane region" description="Helical" evidence="6">
    <location>
        <begin position="89"/>
        <end position="114"/>
    </location>
</feature>
<feature type="transmembrane region" description="Helical" evidence="6">
    <location>
        <begin position="126"/>
        <end position="147"/>
    </location>
</feature>
<dbReference type="PANTHER" id="PTHR33048:SF47">
    <property type="entry name" value="INTEGRAL MEMBRANE PROTEIN-RELATED"/>
    <property type="match status" value="1"/>
</dbReference>
<name>A0AA39XME8_9PEZI</name>
<evidence type="ECO:0000256" key="5">
    <source>
        <dbReference type="ARBA" id="ARBA00038359"/>
    </source>
</evidence>